<dbReference type="EMBL" id="VIEB01000253">
    <property type="protein sequence ID" value="TQD98434.1"/>
    <property type="molecule type" value="Genomic_DNA"/>
</dbReference>
<organism evidence="1 2">
    <name type="scientific">Malus baccata</name>
    <name type="common">Siberian crab apple</name>
    <name type="synonym">Pyrus baccata</name>
    <dbReference type="NCBI Taxonomy" id="106549"/>
    <lineage>
        <taxon>Eukaryota</taxon>
        <taxon>Viridiplantae</taxon>
        <taxon>Streptophyta</taxon>
        <taxon>Embryophyta</taxon>
        <taxon>Tracheophyta</taxon>
        <taxon>Spermatophyta</taxon>
        <taxon>Magnoliopsida</taxon>
        <taxon>eudicotyledons</taxon>
        <taxon>Gunneridae</taxon>
        <taxon>Pentapetalae</taxon>
        <taxon>rosids</taxon>
        <taxon>fabids</taxon>
        <taxon>Rosales</taxon>
        <taxon>Rosaceae</taxon>
        <taxon>Amygdaloideae</taxon>
        <taxon>Maleae</taxon>
        <taxon>Malus</taxon>
    </lineage>
</organism>
<sequence>MSMTTKPHFQAEQDDEVKQEGNKYIFRPRGLNIVWGNDERYWKLPKKKQSKDEPTEPAELIQVSWLEVTGSYTLSTAKKYEISFEVELAPDAFGWRDIQAFLMAKVGKKGKYTWTKVKVAAQDPKVGKFKIPDDNGQPMKIEVPSNAPDSTVYFGLYEVWSGKWKGGLKIHQASVKEVYAHKCMWAVLAPNF</sequence>
<name>A0A540MI73_MALBA</name>
<proteinExistence type="predicted"/>
<accession>A0A540MI73</accession>
<dbReference type="InterPro" id="IPR025886">
    <property type="entry name" value="PP2-like"/>
</dbReference>
<protein>
    <submittedName>
        <fullName evidence="1">Uncharacterized protein</fullName>
    </submittedName>
</protein>
<dbReference type="STRING" id="106549.A0A540MI73"/>
<reference evidence="1 2" key="1">
    <citation type="journal article" date="2019" name="G3 (Bethesda)">
        <title>Sequencing of a Wild Apple (Malus baccata) Genome Unravels the Differences Between Cultivated and Wild Apple Species Regarding Disease Resistance and Cold Tolerance.</title>
        <authorList>
            <person name="Chen X."/>
        </authorList>
    </citation>
    <scope>NUCLEOTIDE SEQUENCE [LARGE SCALE GENOMIC DNA]</scope>
    <source>
        <strain evidence="2">cv. Shandingzi</strain>
        <tissue evidence="1">Leaves</tissue>
    </source>
</reference>
<dbReference type="AlphaFoldDB" id="A0A540MI73"/>
<evidence type="ECO:0000313" key="1">
    <source>
        <dbReference type="EMBL" id="TQD98434.1"/>
    </source>
</evidence>
<dbReference type="Pfam" id="PF14299">
    <property type="entry name" value="PP2"/>
    <property type="match status" value="1"/>
</dbReference>
<dbReference type="PANTHER" id="PTHR32278:SF2">
    <property type="entry name" value="PROTEIN PHLOEM PROTEIN 2-LIKE A9"/>
    <property type="match status" value="1"/>
</dbReference>
<comment type="caution">
    <text evidence="1">The sequence shown here is derived from an EMBL/GenBank/DDBJ whole genome shotgun (WGS) entry which is preliminary data.</text>
</comment>
<evidence type="ECO:0000313" key="2">
    <source>
        <dbReference type="Proteomes" id="UP000315295"/>
    </source>
</evidence>
<keyword evidence="2" id="KW-1185">Reference proteome</keyword>
<dbReference type="PANTHER" id="PTHR32278">
    <property type="entry name" value="F-BOX DOMAIN-CONTAINING PROTEIN"/>
    <property type="match status" value="1"/>
</dbReference>
<gene>
    <name evidence="1" type="ORF">C1H46_016035</name>
</gene>
<dbReference type="Proteomes" id="UP000315295">
    <property type="component" value="Unassembled WGS sequence"/>
</dbReference>